<dbReference type="KEGG" id="qsa:O6P43_022036"/>
<feature type="repeat" description="Pumilio" evidence="5">
    <location>
        <begin position="578"/>
        <end position="614"/>
    </location>
</feature>
<evidence type="ECO:0000256" key="2">
    <source>
        <dbReference type="ARBA" id="ARBA00022845"/>
    </source>
</evidence>
<dbReference type="CDD" id="cd07920">
    <property type="entry name" value="Pumilio"/>
    <property type="match status" value="1"/>
</dbReference>
<name>A0AAD7LCZ9_QUISA</name>
<evidence type="ECO:0000256" key="4">
    <source>
        <dbReference type="ARBA" id="ARBA00058490"/>
    </source>
</evidence>
<keyword evidence="3" id="KW-0694">RNA-binding</keyword>
<dbReference type="InterPro" id="IPR001313">
    <property type="entry name" value="Pumilio_RNA-bd_rpt"/>
</dbReference>
<reference evidence="7" key="1">
    <citation type="journal article" date="2023" name="Science">
        <title>Elucidation of the pathway for biosynthesis of saponin adjuvants from the soapbark tree.</title>
        <authorList>
            <person name="Reed J."/>
            <person name="Orme A."/>
            <person name="El-Demerdash A."/>
            <person name="Owen C."/>
            <person name="Martin L.B.B."/>
            <person name="Misra R.C."/>
            <person name="Kikuchi S."/>
            <person name="Rejzek M."/>
            <person name="Martin A.C."/>
            <person name="Harkess A."/>
            <person name="Leebens-Mack J."/>
            <person name="Louveau T."/>
            <person name="Stephenson M.J."/>
            <person name="Osbourn A."/>
        </authorList>
    </citation>
    <scope>NUCLEOTIDE SEQUENCE</scope>
    <source>
        <strain evidence="7">S10</strain>
    </source>
</reference>
<comment type="function">
    <text evidence="4">Sequence-specific RNA-binding protein that regulates translation and mRNA stability by binding the 3'-UTR of target mRNAs.</text>
</comment>
<feature type="repeat" description="Pumilio" evidence="5">
    <location>
        <begin position="651"/>
        <end position="686"/>
    </location>
</feature>
<dbReference type="PANTHER" id="PTHR12537:SF147">
    <property type="entry name" value="PUMILIO HOMOLOG 12"/>
    <property type="match status" value="1"/>
</dbReference>
<feature type="repeat" description="Pumilio" evidence="5">
    <location>
        <begin position="503"/>
        <end position="542"/>
    </location>
</feature>
<organism evidence="7 8">
    <name type="scientific">Quillaja saponaria</name>
    <name type="common">Soap bark tree</name>
    <dbReference type="NCBI Taxonomy" id="32244"/>
    <lineage>
        <taxon>Eukaryota</taxon>
        <taxon>Viridiplantae</taxon>
        <taxon>Streptophyta</taxon>
        <taxon>Embryophyta</taxon>
        <taxon>Tracheophyta</taxon>
        <taxon>Spermatophyta</taxon>
        <taxon>Magnoliopsida</taxon>
        <taxon>eudicotyledons</taxon>
        <taxon>Gunneridae</taxon>
        <taxon>Pentapetalae</taxon>
        <taxon>rosids</taxon>
        <taxon>fabids</taxon>
        <taxon>Fabales</taxon>
        <taxon>Quillajaceae</taxon>
        <taxon>Quillaja</taxon>
    </lineage>
</organism>
<sequence length="750" mass="85532">MEEQKTEHEFDEFEKLLDEIPNATSGKPRFIESGPRRLFLDRSISPICVDSCKGPLDEGKLTVNKIQKSTIERVQAEEPSMPDDQLLVTAFGDLSLNDERTRNCRSLQNHAILLDVRNSNSLKKPNFNIDTRLMVVPSFHSPVSVPYDHNRFDVEKTGMESSNSVKFGAEEHNKQPTGYWHPTETSLPVAHTVNGFQVMSNVPVPGGQYSAMKGQQQFLLDSASPFRFLHSHRIDQPQFCRRNMEEEQYHRIHQQYLFLQQLRVQQPEAHYLLQANGKMPTIPMYCNQRPPYFGVSVQHQLEKSYQQPLLNKHVVLRDSDQSYSAFSSTDYHSIQVLDKVEERSSPEKLLTRSKGVDTFNGVKFASVGRNELQTPVCPNGKVLSNGHFWRSLSTPNAELDSFQSSALSPYNKELKNISLKPLPQKFTSVDEVTGRIYLMAKDQHGCRFLQRQIAEGTPRDVEKIFLEIINYTVELMTDPFGNYLVQKLLEVCDEEKRMWILCSITSNSGELVRISCDMHGTRAVQKVIETLKTPEQFSMVVSSLKPGIVTLMKNMNGNHVAQRCLLYFSPELNEFLFEAATNNCVELAMDRYGCCVIQKCLCRSDSEQGHRLVCEITSNALFLSQDPFGNYVVQYVLELQLPWATIEIFDQLEGNYPSLSIQKCSSNVVEKCLRYADEEHRTRIVKEFIDDPRLDQIMQDPYGNYVIQAAVDQSKGTLVGALMNAIRPHIPVLRTSPYGKKVLYSISAKK</sequence>
<comment type="caution">
    <text evidence="7">The sequence shown here is derived from an EMBL/GenBank/DDBJ whole genome shotgun (WGS) entry which is preliminary data.</text>
</comment>
<dbReference type="InterPro" id="IPR011989">
    <property type="entry name" value="ARM-like"/>
</dbReference>
<protein>
    <submittedName>
        <fullName evidence="7">Pumilio-like 12</fullName>
    </submittedName>
</protein>
<proteinExistence type="predicted"/>
<evidence type="ECO:0000256" key="1">
    <source>
        <dbReference type="ARBA" id="ARBA00022737"/>
    </source>
</evidence>
<evidence type="ECO:0000313" key="7">
    <source>
        <dbReference type="EMBL" id="KAJ7955442.1"/>
    </source>
</evidence>
<keyword evidence="1" id="KW-0677">Repeat</keyword>
<dbReference type="InterPro" id="IPR033133">
    <property type="entry name" value="PUM-HD"/>
</dbReference>
<dbReference type="InterPro" id="IPR033712">
    <property type="entry name" value="Pumilio_RNA-bd"/>
</dbReference>
<feature type="repeat" description="Pumilio" evidence="5">
    <location>
        <begin position="431"/>
        <end position="466"/>
    </location>
</feature>
<dbReference type="Proteomes" id="UP001163823">
    <property type="component" value="Chromosome 9"/>
</dbReference>
<keyword evidence="8" id="KW-1185">Reference proteome</keyword>
<dbReference type="SMART" id="SM00025">
    <property type="entry name" value="Pumilio"/>
    <property type="match status" value="8"/>
</dbReference>
<feature type="repeat" description="Pumilio" evidence="5">
    <location>
        <begin position="615"/>
        <end position="650"/>
    </location>
</feature>
<dbReference type="EMBL" id="JARAOO010000009">
    <property type="protein sequence ID" value="KAJ7955442.1"/>
    <property type="molecule type" value="Genomic_DNA"/>
</dbReference>
<evidence type="ECO:0000313" key="8">
    <source>
        <dbReference type="Proteomes" id="UP001163823"/>
    </source>
</evidence>
<gene>
    <name evidence="7" type="ORF">O6P43_022036</name>
</gene>
<evidence type="ECO:0000256" key="3">
    <source>
        <dbReference type="ARBA" id="ARBA00022884"/>
    </source>
</evidence>
<dbReference type="GO" id="GO:0003729">
    <property type="term" value="F:mRNA binding"/>
    <property type="evidence" value="ECO:0007669"/>
    <property type="project" value="TreeGrafter"/>
</dbReference>
<feature type="repeat" description="Pumilio" evidence="5">
    <location>
        <begin position="467"/>
        <end position="502"/>
    </location>
</feature>
<dbReference type="PROSITE" id="PS50302">
    <property type="entry name" value="PUM"/>
    <property type="match status" value="7"/>
</dbReference>
<dbReference type="PROSITE" id="PS50303">
    <property type="entry name" value="PUM_HD"/>
    <property type="match status" value="1"/>
</dbReference>
<dbReference type="InterPro" id="IPR016024">
    <property type="entry name" value="ARM-type_fold"/>
</dbReference>
<dbReference type="GO" id="GO:0005737">
    <property type="term" value="C:cytoplasm"/>
    <property type="evidence" value="ECO:0007669"/>
    <property type="project" value="TreeGrafter"/>
</dbReference>
<feature type="repeat" description="Pumilio" evidence="5">
    <location>
        <begin position="687"/>
        <end position="724"/>
    </location>
</feature>
<dbReference type="Pfam" id="PF00806">
    <property type="entry name" value="PUF"/>
    <property type="match status" value="8"/>
</dbReference>
<accession>A0AAD7LCZ9</accession>
<dbReference type="SUPFAM" id="SSF48371">
    <property type="entry name" value="ARM repeat"/>
    <property type="match status" value="1"/>
</dbReference>
<evidence type="ECO:0000256" key="5">
    <source>
        <dbReference type="PROSITE-ProRule" id="PRU00317"/>
    </source>
</evidence>
<dbReference type="Gene3D" id="1.25.10.10">
    <property type="entry name" value="Leucine-rich Repeat Variant"/>
    <property type="match status" value="1"/>
</dbReference>
<keyword evidence="2" id="KW-0810">Translation regulation</keyword>
<dbReference type="PANTHER" id="PTHR12537">
    <property type="entry name" value="RNA BINDING PROTEIN PUMILIO-RELATED"/>
    <property type="match status" value="1"/>
</dbReference>
<dbReference type="GO" id="GO:0006417">
    <property type="term" value="P:regulation of translation"/>
    <property type="evidence" value="ECO:0007669"/>
    <property type="project" value="UniProtKB-KW"/>
</dbReference>
<dbReference type="AlphaFoldDB" id="A0AAD7LCZ9"/>
<evidence type="ECO:0000259" key="6">
    <source>
        <dbReference type="PROSITE" id="PS50303"/>
    </source>
</evidence>
<dbReference type="FunFam" id="1.25.10.10:FF:000237">
    <property type="entry name" value="Pumilio homolog 9"/>
    <property type="match status" value="1"/>
</dbReference>
<feature type="domain" description="PUM-HD" evidence="6">
    <location>
        <begin position="406"/>
        <end position="750"/>
    </location>
</feature>